<gene>
    <name evidence="2" type="ORF">JCM21738_3541</name>
</gene>
<accession>W4RQA8</accession>
<organism evidence="2 3">
    <name type="scientific">Mesobacillus boroniphilus JCM 21738</name>
    <dbReference type="NCBI Taxonomy" id="1294265"/>
    <lineage>
        <taxon>Bacteria</taxon>
        <taxon>Bacillati</taxon>
        <taxon>Bacillota</taxon>
        <taxon>Bacilli</taxon>
        <taxon>Bacillales</taxon>
        <taxon>Bacillaceae</taxon>
        <taxon>Mesobacillus</taxon>
    </lineage>
</organism>
<dbReference type="GO" id="GO:0043190">
    <property type="term" value="C:ATP-binding cassette (ABC) transporter complex"/>
    <property type="evidence" value="ECO:0007669"/>
    <property type="project" value="InterPro"/>
</dbReference>
<dbReference type="GO" id="GO:0022857">
    <property type="term" value="F:transmembrane transporter activity"/>
    <property type="evidence" value="ECO:0007669"/>
    <property type="project" value="InterPro"/>
</dbReference>
<keyword evidence="3" id="KW-1185">Reference proteome</keyword>
<dbReference type="AlphaFoldDB" id="W4RQA8"/>
<dbReference type="Pfam" id="PF04069">
    <property type="entry name" value="OpuAC"/>
    <property type="match status" value="1"/>
</dbReference>
<dbReference type="SUPFAM" id="SSF53850">
    <property type="entry name" value="Periplasmic binding protein-like II"/>
    <property type="match status" value="1"/>
</dbReference>
<dbReference type="EMBL" id="BAUW01000049">
    <property type="protein sequence ID" value="GAE46625.1"/>
    <property type="molecule type" value="Genomic_DNA"/>
</dbReference>
<protein>
    <submittedName>
        <fullName evidence="2">L-proline glycine betaine binding ABC transporter protein ProX</fullName>
    </submittedName>
</protein>
<reference evidence="2 3" key="1">
    <citation type="submission" date="2013-12" db="EMBL/GenBank/DDBJ databases">
        <title>NBRP : Genome information of microbial organism related human and environment.</title>
        <authorList>
            <person name="Hattori M."/>
            <person name="Oshima K."/>
            <person name="Inaba H."/>
            <person name="Suda W."/>
            <person name="Sakamoto M."/>
            <person name="Iino T."/>
            <person name="Kitahara M."/>
            <person name="Oshida Y."/>
            <person name="Iida T."/>
            <person name="Kudo T."/>
            <person name="Itoh T."/>
            <person name="Ahmed I."/>
            <person name="Ohkuma M."/>
        </authorList>
    </citation>
    <scope>NUCLEOTIDE SEQUENCE [LARGE SCALE GENOMIC DNA]</scope>
    <source>
        <strain evidence="2 3">JCM 21738</strain>
    </source>
</reference>
<evidence type="ECO:0000259" key="1">
    <source>
        <dbReference type="Pfam" id="PF04069"/>
    </source>
</evidence>
<evidence type="ECO:0000313" key="2">
    <source>
        <dbReference type="EMBL" id="GAE46625.1"/>
    </source>
</evidence>
<dbReference type="Gene3D" id="3.40.190.10">
    <property type="entry name" value="Periplasmic binding protein-like II"/>
    <property type="match status" value="1"/>
</dbReference>
<comment type="caution">
    <text evidence="2">The sequence shown here is derived from an EMBL/GenBank/DDBJ whole genome shotgun (WGS) entry which is preliminary data.</text>
</comment>
<proteinExistence type="predicted"/>
<name>W4RQA8_9BACI</name>
<evidence type="ECO:0000313" key="3">
    <source>
        <dbReference type="Proteomes" id="UP000018949"/>
    </source>
</evidence>
<dbReference type="Proteomes" id="UP000018949">
    <property type="component" value="Unassembled WGS sequence"/>
</dbReference>
<dbReference type="eggNOG" id="COG1732">
    <property type="taxonomic scope" value="Bacteria"/>
</dbReference>
<feature type="domain" description="ABC-type glycine betaine transport system substrate-binding" evidence="1">
    <location>
        <begin position="2"/>
        <end position="52"/>
    </location>
</feature>
<dbReference type="InterPro" id="IPR007210">
    <property type="entry name" value="ABC_Gly_betaine_transp_sub-bd"/>
</dbReference>
<sequence length="57" mass="6546">MRAETAKKYPEIVKALNKLAGKITDDQMRKMNYQVNVEGESAEETAREYLRESGLLK</sequence>